<evidence type="ECO:0000256" key="3">
    <source>
        <dbReference type="ARBA" id="ARBA00022723"/>
    </source>
</evidence>
<dbReference type="GO" id="GO:0005737">
    <property type="term" value="C:cytoplasm"/>
    <property type="evidence" value="ECO:0007669"/>
    <property type="project" value="UniProtKB-SubCell"/>
</dbReference>
<dbReference type="Pfam" id="PF16360">
    <property type="entry name" value="GTP-bdg_M"/>
    <property type="match status" value="1"/>
</dbReference>
<evidence type="ECO:0000256" key="7">
    <source>
        <dbReference type="PIRSR" id="PIRSR006809-1"/>
    </source>
</evidence>
<dbReference type="InterPro" id="IPR016496">
    <property type="entry name" value="GTPase_HflX"/>
</dbReference>
<keyword evidence="5 8" id="KW-0460">Magnesium</keyword>
<dbReference type="GO" id="GO:0005525">
    <property type="term" value="F:GTP binding"/>
    <property type="evidence" value="ECO:0007669"/>
    <property type="project" value="UniProtKB-KW"/>
</dbReference>
<feature type="binding site" evidence="8">
    <location>
        <position position="303"/>
    </location>
    <ligand>
        <name>Mg(2+)</name>
        <dbReference type="ChEBI" id="CHEBI:18420"/>
    </ligand>
</feature>
<dbReference type="InterPro" id="IPR006073">
    <property type="entry name" value="GTP-bd"/>
</dbReference>
<dbReference type="EMBL" id="HBEP01023932">
    <property type="protein sequence ID" value="CAD8495598.1"/>
    <property type="molecule type" value="Transcribed_RNA"/>
</dbReference>
<accession>A0A7S0EW44</accession>
<organism evidence="11">
    <name type="scientific">Phaeocystis antarctica</name>
    <dbReference type="NCBI Taxonomy" id="33657"/>
    <lineage>
        <taxon>Eukaryota</taxon>
        <taxon>Haptista</taxon>
        <taxon>Haptophyta</taxon>
        <taxon>Prymnesiophyceae</taxon>
        <taxon>Phaeocystales</taxon>
        <taxon>Phaeocystaceae</taxon>
        <taxon>Phaeocystis</taxon>
    </lineage>
</organism>
<keyword evidence="3 8" id="KW-0479">Metal-binding</keyword>
<dbReference type="InterPro" id="IPR032305">
    <property type="entry name" value="GTP-bd_M"/>
</dbReference>
<feature type="binding site" evidence="7">
    <location>
        <begin position="389"/>
        <end position="392"/>
    </location>
    <ligand>
        <name>GTP</name>
        <dbReference type="ChEBI" id="CHEBI:37565"/>
    </ligand>
</feature>
<dbReference type="Gene3D" id="6.10.250.2860">
    <property type="match status" value="1"/>
</dbReference>
<feature type="signal peptide" evidence="9">
    <location>
        <begin position="1"/>
        <end position="20"/>
    </location>
</feature>
<name>A0A7S0EW44_9EUKA</name>
<dbReference type="PIRSF" id="PIRSF006809">
    <property type="entry name" value="GTP-binding_hflX_prd"/>
    <property type="match status" value="1"/>
</dbReference>
<dbReference type="GO" id="GO:0043022">
    <property type="term" value="F:ribosome binding"/>
    <property type="evidence" value="ECO:0007669"/>
    <property type="project" value="TreeGrafter"/>
</dbReference>
<keyword evidence="4 7" id="KW-0547">Nucleotide-binding</keyword>
<dbReference type="Pfam" id="PF01926">
    <property type="entry name" value="MMR_HSR1"/>
    <property type="match status" value="1"/>
</dbReference>
<dbReference type="InterPro" id="IPR025121">
    <property type="entry name" value="GTPase_HflX_N"/>
</dbReference>
<dbReference type="AlphaFoldDB" id="A0A7S0EW44"/>
<dbReference type="FunFam" id="3.40.50.11060:FF:000001">
    <property type="entry name" value="GTPase HflX"/>
    <property type="match status" value="1"/>
</dbReference>
<dbReference type="CDD" id="cd01878">
    <property type="entry name" value="HflX"/>
    <property type="match status" value="1"/>
</dbReference>
<proteinExistence type="inferred from homology"/>
<feature type="binding site" evidence="7">
    <location>
        <begin position="275"/>
        <end position="282"/>
    </location>
    <ligand>
        <name>GTP</name>
        <dbReference type="ChEBI" id="CHEBI:37565"/>
    </ligand>
</feature>
<dbReference type="InterPro" id="IPR027417">
    <property type="entry name" value="P-loop_NTPase"/>
</dbReference>
<keyword evidence="6 7" id="KW-0342">GTP-binding</keyword>
<feature type="chain" id="PRO_5030572576" description="Hflx-type G domain-containing protein" evidence="9">
    <location>
        <begin position="21"/>
        <end position="531"/>
    </location>
</feature>
<dbReference type="GO" id="GO:0046872">
    <property type="term" value="F:metal ion binding"/>
    <property type="evidence" value="ECO:0007669"/>
    <property type="project" value="UniProtKB-KW"/>
</dbReference>
<gene>
    <name evidence="11" type="ORF">PANT1444_LOCUS13537</name>
</gene>
<dbReference type="Gene3D" id="3.40.50.11060">
    <property type="entry name" value="GTPase HflX, N-terminal domain"/>
    <property type="match status" value="1"/>
</dbReference>
<evidence type="ECO:0000256" key="5">
    <source>
        <dbReference type="ARBA" id="ARBA00022842"/>
    </source>
</evidence>
<sequence>MLFLCATACSSAMLTGGLSASRAGGLSRSAPAVPHASRAAVSMALENMFGEMISITPGMKTYMMGVDIKQDKYKTLENTWEVKESLEELARLCATAGLDVVGRDFQNMQHPNPSTFIGKGKVEEMALEVLRLGVGCVVFDDELTPGQGRNLQRALEGKVQVIDRTMLILQIFSQRARTKEAMLQVQAAQLEYMMPRLQTYLTTGAGMDSKGGASSGGGGQFLKGAGESQLEMDKRLFRNQLQSIKAQMEEIAAQRQISRDKRKDRDDLPKVAIVGYTNAGKSTLLNQLCSSDEVYADDLLFATLDPTTRRVALPGGKEVLFVDTVGFIQKLPTKLVSSFRATLEELEEANLILHVVDAASPLVLQHVSSVQSLVNELELAETSQILVLNKADRIPEAVAEGRPDYAMEDGPLIKADERVTPMCSISTSARSGSGVEDLLEMVELALLQTSVLVECTVPYSAGDFLAKIHKVGTVLEEDYVEDGSRIVAYLPPSLRNKLQADKLIVKGQKGFSPRLERLRAEAASREAAELS</sequence>
<dbReference type="PANTHER" id="PTHR10229:SF0">
    <property type="entry name" value="GTP-BINDING PROTEIN 6-RELATED"/>
    <property type="match status" value="1"/>
</dbReference>
<feature type="domain" description="Hflx-type G" evidence="10">
    <location>
        <begin position="269"/>
        <end position="450"/>
    </location>
</feature>
<dbReference type="HAMAP" id="MF_00900">
    <property type="entry name" value="GTPase_HflX"/>
    <property type="match status" value="1"/>
</dbReference>
<dbReference type="PANTHER" id="PTHR10229">
    <property type="entry name" value="GTP-BINDING PROTEIN HFLX"/>
    <property type="match status" value="1"/>
</dbReference>
<evidence type="ECO:0000256" key="2">
    <source>
        <dbReference type="ARBA" id="ARBA00022490"/>
    </source>
</evidence>
<dbReference type="InterPro" id="IPR030394">
    <property type="entry name" value="G_HFLX_dom"/>
</dbReference>
<dbReference type="Pfam" id="PF13167">
    <property type="entry name" value="GTP-bdg_N"/>
    <property type="match status" value="1"/>
</dbReference>
<reference evidence="11" key="1">
    <citation type="submission" date="2021-01" db="EMBL/GenBank/DDBJ databases">
        <authorList>
            <person name="Corre E."/>
            <person name="Pelletier E."/>
            <person name="Niang G."/>
            <person name="Scheremetjew M."/>
            <person name="Finn R."/>
            <person name="Kale V."/>
            <person name="Holt S."/>
            <person name="Cochrane G."/>
            <person name="Meng A."/>
            <person name="Brown T."/>
            <person name="Cohen L."/>
        </authorList>
    </citation>
    <scope>NUCLEOTIDE SEQUENCE</scope>
    <source>
        <strain evidence="11">CCMP1374</strain>
    </source>
</reference>
<evidence type="ECO:0000259" key="10">
    <source>
        <dbReference type="PROSITE" id="PS51705"/>
    </source>
</evidence>
<feature type="binding site" evidence="7">
    <location>
        <begin position="323"/>
        <end position="326"/>
    </location>
    <ligand>
        <name>GTP</name>
        <dbReference type="ChEBI" id="CHEBI:37565"/>
    </ligand>
</feature>
<evidence type="ECO:0000256" key="9">
    <source>
        <dbReference type="SAM" id="SignalP"/>
    </source>
</evidence>
<evidence type="ECO:0000256" key="8">
    <source>
        <dbReference type="PIRSR" id="PIRSR006809-2"/>
    </source>
</evidence>
<evidence type="ECO:0000256" key="1">
    <source>
        <dbReference type="ARBA" id="ARBA00004496"/>
    </source>
</evidence>
<evidence type="ECO:0000256" key="4">
    <source>
        <dbReference type="ARBA" id="ARBA00022741"/>
    </source>
</evidence>
<dbReference type="Gene3D" id="3.40.50.300">
    <property type="entry name" value="P-loop containing nucleotide triphosphate hydrolases"/>
    <property type="match status" value="1"/>
</dbReference>
<feature type="binding site" evidence="7">
    <location>
        <begin position="428"/>
        <end position="430"/>
    </location>
    <ligand>
        <name>GTP</name>
        <dbReference type="ChEBI" id="CHEBI:37565"/>
    </ligand>
</feature>
<evidence type="ECO:0000313" key="11">
    <source>
        <dbReference type="EMBL" id="CAD8495598.1"/>
    </source>
</evidence>
<comment type="cofactor">
    <cofactor evidence="8">
        <name>Mg(2+)</name>
        <dbReference type="ChEBI" id="CHEBI:18420"/>
    </cofactor>
</comment>
<feature type="binding site" evidence="8">
    <location>
        <position position="282"/>
    </location>
    <ligand>
        <name>Mg(2+)</name>
        <dbReference type="ChEBI" id="CHEBI:18420"/>
    </ligand>
</feature>
<protein>
    <recommendedName>
        <fullName evidence="10">Hflx-type G domain-containing protein</fullName>
    </recommendedName>
</protein>
<comment type="subcellular location">
    <subcellularLocation>
        <location evidence="1">Cytoplasm</location>
    </subcellularLocation>
</comment>
<dbReference type="SUPFAM" id="SSF52540">
    <property type="entry name" value="P-loop containing nucleoside triphosphate hydrolases"/>
    <property type="match status" value="1"/>
</dbReference>
<dbReference type="PRINTS" id="PR00326">
    <property type="entry name" value="GTP1OBG"/>
</dbReference>
<feature type="binding site" evidence="7">
    <location>
        <begin position="301"/>
        <end position="305"/>
    </location>
    <ligand>
        <name>GTP</name>
        <dbReference type="ChEBI" id="CHEBI:37565"/>
    </ligand>
</feature>
<keyword evidence="2" id="KW-0963">Cytoplasm</keyword>
<dbReference type="PROSITE" id="PS51705">
    <property type="entry name" value="G_HFLX"/>
    <property type="match status" value="1"/>
</dbReference>
<dbReference type="NCBIfam" id="TIGR03156">
    <property type="entry name" value="GTP_HflX"/>
    <property type="match status" value="1"/>
</dbReference>
<evidence type="ECO:0000256" key="6">
    <source>
        <dbReference type="ARBA" id="ARBA00023134"/>
    </source>
</evidence>
<keyword evidence="9" id="KW-0732">Signal</keyword>
<dbReference type="InterPro" id="IPR042108">
    <property type="entry name" value="GTPase_HflX_N_sf"/>
</dbReference>